<evidence type="ECO:0000259" key="1">
    <source>
        <dbReference type="Pfam" id="PF00551"/>
    </source>
</evidence>
<sequence length="255" mass="29783">MKQVLYACRDSKNSVRGLNFLLSNENIELRGCLIPDRCENVREICEKNDINIYDDKTRDKINEDFEESSIDLLISFSYPKKIDDYILGKTKCAINYHPAPLPEYKGNACACHGLYNGETYWGGTFHIMTSEFDRGPIIEKRYFEITPDLQYGILLSNATWDLGYEMLKHLVNEYVKIGSLTSVEQQQTGKFYKRKDLNRARKIYETDSPEEIERKIKAFWFPPYEGAYIEKDGEHFSVITNEMLMEIAEKMNNNK</sequence>
<evidence type="ECO:0000313" key="3">
    <source>
        <dbReference type="Proteomes" id="UP000643810"/>
    </source>
</evidence>
<accession>A0ABR7GF96</accession>
<proteinExistence type="predicted"/>
<keyword evidence="3" id="KW-1185">Reference proteome</keyword>
<dbReference type="SUPFAM" id="SSF53328">
    <property type="entry name" value="Formyltransferase"/>
    <property type="match status" value="1"/>
</dbReference>
<feature type="domain" description="Formyl transferase N-terminal" evidence="1">
    <location>
        <begin position="38"/>
        <end position="151"/>
    </location>
</feature>
<name>A0ABR7GF96_9FIRM</name>
<reference evidence="2 3" key="1">
    <citation type="submission" date="2020-08" db="EMBL/GenBank/DDBJ databases">
        <title>Genome public.</title>
        <authorList>
            <person name="Liu C."/>
            <person name="Sun Q."/>
        </authorList>
    </citation>
    <scope>NUCLEOTIDE SEQUENCE [LARGE SCALE GENOMIC DNA]</scope>
    <source>
        <strain evidence="2 3">NSJ-9</strain>
    </source>
</reference>
<organism evidence="2 3">
    <name type="scientific">Roseburia lenta</name>
    <dbReference type="NCBI Taxonomy" id="2763061"/>
    <lineage>
        <taxon>Bacteria</taxon>
        <taxon>Bacillati</taxon>
        <taxon>Bacillota</taxon>
        <taxon>Clostridia</taxon>
        <taxon>Lachnospirales</taxon>
        <taxon>Lachnospiraceae</taxon>
        <taxon>Roseburia</taxon>
    </lineage>
</organism>
<dbReference type="RefSeq" id="WP_186854130.1">
    <property type="nucleotide sequence ID" value="NZ_JACOPG010000002.1"/>
</dbReference>
<gene>
    <name evidence="2" type="ORF">H8R94_05780</name>
</gene>
<dbReference type="PANTHER" id="PTHR11138">
    <property type="entry name" value="METHIONYL-TRNA FORMYLTRANSFERASE"/>
    <property type="match status" value="1"/>
</dbReference>
<protein>
    <recommendedName>
        <fullName evidence="1">Formyl transferase N-terminal domain-containing protein</fullName>
    </recommendedName>
</protein>
<dbReference type="InterPro" id="IPR002376">
    <property type="entry name" value="Formyl_transf_N"/>
</dbReference>
<dbReference type="Pfam" id="PF00551">
    <property type="entry name" value="Formyl_trans_N"/>
    <property type="match status" value="1"/>
</dbReference>
<dbReference type="InterPro" id="IPR036477">
    <property type="entry name" value="Formyl_transf_N_sf"/>
</dbReference>
<evidence type="ECO:0000313" key="2">
    <source>
        <dbReference type="EMBL" id="MBC5686117.1"/>
    </source>
</evidence>
<dbReference type="Proteomes" id="UP000643810">
    <property type="component" value="Unassembled WGS sequence"/>
</dbReference>
<dbReference type="PANTHER" id="PTHR11138:SF5">
    <property type="entry name" value="METHIONYL-TRNA FORMYLTRANSFERASE, MITOCHONDRIAL"/>
    <property type="match status" value="1"/>
</dbReference>
<dbReference type="Gene3D" id="3.40.50.12230">
    <property type="match status" value="1"/>
</dbReference>
<comment type="caution">
    <text evidence="2">The sequence shown here is derived from an EMBL/GenBank/DDBJ whole genome shotgun (WGS) entry which is preliminary data.</text>
</comment>
<dbReference type="EMBL" id="JACOPG010000002">
    <property type="protein sequence ID" value="MBC5686117.1"/>
    <property type="molecule type" value="Genomic_DNA"/>
</dbReference>